<evidence type="ECO:0000256" key="1">
    <source>
        <dbReference type="ARBA" id="ARBA00010759"/>
    </source>
</evidence>
<protein>
    <recommendedName>
        <fullName evidence="2 7">Peptide deformylase</fullName>
        <ecNumber evidence="2 7">3.5.1.88</ecNumber>
    </recommendedName>
</protein>
<dbReference type="SUPFAM" id="SSF56420">
    <property type="entry name" value="Peptide deformylase"/>
    <property type="match status" value="1"/>
</dbReference>
<evidence type="ECO:0000256" key="2">
    <source>
        <dbReference type="ARBA" id="ARBA00012175"/>
    </source>
</evidence>
<keyword evidence="5 7" id="KW-0648">Protein biosynthesis</keyword>
<accession>A0A7S3V6U4</accession>
<comment type="catalytic activity">
    <reaction evidence="7">
        <text>N-terminal N-formyl-L-methionyl-[peptide] + H2O = N-terminal L-methionyl-[peptide] + formate</text>
        <dbReference type="Rhea" id="RHEA:24420"/>
        <dbReference type="Rhea" id="RHEA-COMP:10639"/>
        <dbReference type="Rhea" id="RHEA-COMP:10640"/>
        <dbReference type="ChEBI" id="CHEBI:15377"/>
        <dbReference type="ChEBI" id="CHEBI:15740"/>
        <dbReference type="ChEBI" id="CHEBI:49298"/>
        <dbReference type="ChEBI" id="CHEBI:64731"/>
        <dbReference type="EC" id="3.5.1.88"/>
    </reaction>
</comment>
<dbReference type="NCBIfam" id="NF001159">
    <property type="entry name" value="PRK00150.1-3"/>
    <property type="match status" value="1"/>
</dbReference>
<sequence length="241" mass="26893">MKYSIAMSASMSGLICSLNKSSAFTIVRPTSASFLQSRPLATYNTSILRQSAVEEVDPGVVEGTDLRVLKYPHPSLRAANAEITEEELKSGEISKIAKEMFLVMYATQGVGLAAPQVGINKKMMVYNETGDKKKWLKETVMVNPKIVDFSEGKDVESEGCLSFPGMNGDVQRSKWIKVEAQNLKGKKMKKKFKGWEARIFQHEYDHLDGTLYPDRLTDEGKDLVKQRLDELVTEFGEGGEL</sequence>
<dbReference type="CDD" id="cd00487">
    <property type="entry name" value="Pep_deformylase"/>
    <property type="match status" value="1"/>
</dbReference>
<keyword evidence="4 7" id="KW-0378">Hydrolase</keyword>
<dbReference type="Gene3D" id="3.90.45.10">
    <property type="entry name" value="Peptide deformylase"/>
    <property type="match status" value="1"/>
</dbReference>
<dbReference type="InterPro" id="IPR023635">
    <property type="entry name" value="Peptide_deformylase"/>
</dbReference>
<dbReference type="Pfam" id="PF01327">
    <property type="entry name" value="Pep_deformylase"/>
    <property type="match status" value="1"/>
</dbReference>
<dbReference type="PANTHER" id="PTHR10458:SF22">
    <property type="entry name" value="PEPTIDE DEFORMYLASE"/>
    <property type="match status" value="1"/>
</dbReference>
<evidence type="ECO:0000256" key="5">
    <source>
        <dbReference type="ARBA" id="ARBA00022917"/>
    </source>
</evidence>
<dbReference type="EC" id="3.5.1.88" evidence="2 7"/>
<proteinExistence type="inferred from homology"/>
<dbReference type="EMBL" id="HBIO01006794">
    <property type="protein sequence ID" value="CAE0460169.1"/>
    <property type="molecule type" value="Transcribed_RNA"/>
</dbReference>
<dbReference type="GO" id="GO:0046872">
    <property type="term" value="F:metal ion binding"/>
    <property type="evidence" value="ECO:0007669"/>
    <property type="project" value="UniProtKB-KW"/>
</dbReference>
<dbReference type="NCBIfam" id="TIGR00079">
    <property type="entry name" value="pept_deformyl"/>
    <property type="match status" value="1"/>
</dbReference>
<evidence type="ECO:0000256" key="6">
    <source>
        <dbReference type="ARBA" id="ARBA00023004"/>
    </source>
</evidence>
<keyword evidence="6" id="KW-0408">Iron</keyword>
<keyword evidence="3 7" id="KW-0479">Metal-binding</keyword>
<dbReference type="PRINTS" id="PR01576">
    <property type="entry name" value="PDEFORMYLASE"/>
</dbReference>
<evidence type="ECO:0000256" key="7">
    <source>
        <dbReference type="RuleBase" id="RU362111"/>
    </source>
</evidence>
<comment type="similarity">
    <text evidence="1 7">Belongs to the polypeptide deformylase family.</text>
</comment>
<organism evidence="8">
    <name type="scientific">Chaetoceros debilis</name>
    <dbReference type="NCBI Taxonomy" id="122233"/>
    <lineage>
        <taxon>Eukaryota</taxon>
        <taxon>Sar</taxon>
        <taxon>Stramenopiles</taxon>
        <taxon>Ochrophyta</taxon>
        <taxon>Bacillariophyta</taxon>
        <taxon>Coscinodiscophyceae</taxon>
        <taxon>Chaetocerotophycidae</taxon>
        <taxon>Chaetocerotales</taxon>
        <taxon>Chaetocerotaceae</taxon>
        <taxon>Chaetoceros</taxon>
    </lineage>
</organism>
<dbReference type="AlphaFoldDB" id="A0A7S3V6U4"/>
<comment type="function">
    <text evidence="7">Removes the formyl group from the N-terminal Met of newly synthesized proteins.</text>
</comment>
<name>A0A7S3V6U4_9STRA</name>
<gene>
    <name evidence="8" type="ORF">CDEB00056_LOCUS5010</name>
</gene>
<reference evidence="8" key="1">
    <citation type="submission" date="2021-01" db="EMBL/GenBank/DDBJ databases">
        <authorList>
            <person name="Corre E."/>
            <person name="Pelletier E."/>
            <person name="Niang G."/>
            <person name="Scheremetjew M."/>
            <person name="Finn R."/>
            <person name="Kale V."/>
            <person name="Holt S."/>
            <person name="Cochrane G."/>
            <person name="Meng A."/>
            <person name="Brown T."/>
            <person name="Cohen L."/>
        </authorList>
    </citation>
    <scope>NUCLEOTIDE SEQUENCE</scope>
    <source>
        <strain evidence="8">MM31A-1</strain>
    </source>
</reference>
<dbReference type="GO" id="GO:0042586">
    <property type="term" value="F:peptide deformylase activity"/>
    <property type="evidence" value="ECO:0007669"/>
    <property type="project" value="UniProtKB-EC"/>
</dbReference>
<dbReference type="PANTHER" id="PTHR10458">
    <property type="entry name" value="PEPTIDE DEFORMYLASE"/>
    <property type="match status" value="1"/>
</dbReference>
<evidence type="ECO:0000256" key="3">
    <source>
        <dbReference type="ARBA" id="ARBA00022723"/>
    </source>
</evidence>
<evidence type="ECO:0000256" key="4">
    <source>
        <dbReference type="ARBA" id="ARBA00022801"/>
    </source>
</evidence>
<evidence type="ECO:0000313" key="8">
    <source>
        <dbReference type="EMBL" id="CAE0460169.1"/>
    </source>
</evidence>
<dbReference type="HAMAP" id="MF_00163">
    <property type="entry name" value="Pep_deformylase"/>
    <property type="match status" value="1"/>
</dbReference>
<dbReference type="InterPro" id="IPR036821">
    <property type="entry name" value="Peptide_deformylase_sf"/>
</dbReference>
<dbReference type="GO" id="GO:0006412">
    <property type="term" value="P:translation"/>
    <property type="evidence" value="ECO:0007669"/>
    <property type="project" value="UniProtKB-KW"/>
</dbReference>
<dbReference type="FunFam" id="3.90.45.10:FF:000005">
    <property type="entry name" value="Peptide deformylase"/>
    <property type="match status" value="1"/>
</dbReference>